<keyword evidence="1" id="KW-0378">Hydrolase</keyword>
<comment type="caution">
    <text evidence="1">The sequence shown here is derived from an EMBL/GenBank/DDBJ whole genome shotgun (WGS) entry which is preliminary data.</text>
</comment>
<dbReference type="AlphaFoldDB" id="A0A445FQT3"/>
<keyword evidence="1" id="KW-0067">ATP-binding</keyword>
<gene>
    <name evidence="1" type="ORF">D0Y65_047863</name>
</gene>
<sequence length="176" mass="19905">MSYSIEICRDQISLKLDDHVKLSPLYKKDGVEDDLGSNLWQVFCHKFLIHFLSCAIVYPQYLINIPSLQLLRANLSKKLSVLSPEELRDFVCCKVFTYTDNQVPPQDPGPYPQELIIETYTPPDPGLYPQDQPKQNSVRFTPTQVEAIISGIQPDLIMVVGPPGTGKTDQQSVIRN</sequence>
<evidence type="ECO:0000313" key="1">
    <source>
        <dbReference type="EMBL" id="RZB51223.1"/>
    </source>
</evidence>
<organism evidence="1 2">
    <name type="scientific">Glycine soja</name>
    <name type="common">Wild soybean</name>
    <dbReference type="NCBI Taxonomy" id="3848"/>
    <lineage>
        <taxon>Eukaryota</taxon>
        <taxon>Viridiplantae</taxon>
        <taxon>Streptophyta</taxon>
        <taxon>Embryophyta</taxon>
        <taxon>Tracheophyta</taxon>
        <taxon>Spermatophyta</taxon>
        <taxon>Magnoliopsida</taxon>
        <taxon>eudicotyledons</taxon>
        <taxon>Gunneridae</taxon>
        <taxon>Pentapetalae</taxon>
        <taxon>rosids</taxon>
        <taxon>fabids</taxon>
        <taxon>Fabales</taxon>
        <taxon>Fabaceae</taxon>
        <taxon>Papilionoideae</taxon>
        <taxon>50 kb inversion clade</taxon>
        <taxon>NPAAA clade</taxon>
        <taxon>indigoferoid/millettioid clade</taxon>
        <taxon>Phaseoleae</taxon>
        <taxon>Glycine</taxon>
        <taxon>Glycine subgen. Soja</taxon>
    </lineage>
</organism>
<keyword evidence="1" id="KW-0347">Helicase</keyword>
<protein>
    <submittedName>
        <fullName evidence="1">RNA helicase aquarius</fullName>
    </submittedName>
</protein>
<dbReference type="Gene3D" id="3.40.50.300">
    <property type="entry name" value="P-loop containing nucleotide triphosphate hydrolases"/>
    <property type="match status" value="1"/>
</dbReference>
<proteinExistence type="predicted"/>
<dbReference type="InterPro" id="IPR027417">
    <property type="entry name" value="P-loop_NTPase"/>
</dbReference>
<reference evidence="1 2" key="1">
    <citation type="submission" date="2018-09" db="EMBL/GenBank/DDBJ databases">
        <title>A high-quality reference genome of wild soybean provides a powerful tool to mine soybean genomes.</title>
        <authorList>
            <person name="Xie M."/>
            <person name="Chung C.Y.L."/>
            <person name="Li M.-W."/>
            <person name="Wong F.-L."/>
            <person name="Chan T.-F."/>
            <person name="Lam H.-M."/>
        </authorList>
    </citation>
    <scope>NUCLEOTIDE SEQUENCE [LARGE SCALE GENOMIC DNA]</scope>
    <source>
        <strain evidence="2">cv. W05</strain>
        <tissue evidence="1">Hypocotyl of etiolated seedlings</tissue>
    </source>
</reference>
<name>A0A445FQT3_GLYSO</name>
<accession>A0A445FQT3</accession>
<dbReference type="Proteomes" id="UP000289340">
    <property type="component" value="Chromosome 18"/>
</dbReference>
<keyword evidence="1" id="KW-0547">Nucleotide-binding</keyword>
<keyword evidence="2" id="KW-1185">Reference proteome</keyword>
<evidence type="ECO:0000313" key="2">
    <source>
        <dbReference type="Proteomes" id="UP000289340"/>
    </source>
</evidence>
<dbReference type="GO" id="GO:0004386">
    <property type="term" value="F:helicase activity"/>
    <property type="evidence" value="ECO:0007669"/>
    <property type="project" value="UniProtKB-KW"/>
</dbReference>
<dbReference type="SUPFAM" id="SSF52540">
    <property type="entry name" value="P-loop containing nucleoside triphosphate hydrolases"/>
    <property type="match status" value="1"/>
</dbReference>
<dbReference type="EMBL" id="QZWG01000018">
    <property type="protein sequence ID" value="RZB51223.1"/>
    <property type="molecule type" value="Genomic_DNA"/>
</dbReference>